<dbReference type="OrthoDB" id="9807414at2"/>
<sequence length="415" mass="45862">MSDEFATCRDMLADRRYILSSLVPFHRDPSGQVWVGDLWHRDLMMHLEYIPDLTILAAQLPGPPEPDMLPVITGPGQRLRFVASGPVLTGRRQLPRALPRMRHVMRELLRDADVVHSGVAGWPIPPGVLLNPMTVRRKIPLIIAIESAFWRIPEGTRASLRWRIEAAATERFARWSASHAALGIYTHRSYAQSLPVRPGAVSAVTPASWIRQKDVMSVEEVTASWRDKPEQLRLLLASRLTVEKGSETVLAALRQLEDQGHSLEIDIVGSGAMAKDFTRFAATSRHVRLTMLPEVAYATEFLPLLRNYHAVLVPTIGDEQPRVILDAFSQGVPVIASDTPGNCEVTTAGENAILVKRGDPADLARGLSAPDLTPARLQKMAGAARDKAFACTHEMMHRQRAALLVRALAGKMPAR</sequence>
<protein>
    <submittedName>
        <fullName evidence="1">Glycosyltransferase involved in cell wall bisynthesis</fullName>
    </submittedName>
</protein>
<dbReference type="GO" id="GO:0016740">
    <property type="term" value="F:transferase activity"/>
    <property type="evidence" value="ECO:0007669"/>
    <property type="project" value="UniProtKB-KW"/>
</dbReference>
<dbReference type="SUPFAM" id="SSF53756">
    <property type="entry name" value="UDP-Glycosyltransferase/glycogen phosphorylase"/>
    <property type="match status" value="1"/>
</dbReference>
<evidence type="ECO:0000313" key="1">
    <source>
        <dbReference type="EMBL" id="SNT75949.1"/>
    </source>
</evidence>
<proteinExistence type="predicted"/>
<keyword evidence="2" id="KW-1185">Reference proteome</keyword>
<dbReference type="Proteomes" id="UP000198307">
    <property type="component" value="Unassembled WGS sequence"/>
</dbReference>
<accession>A0A239Q020</accession>
<organism evidence="1 2">
    <name type="scientific">Paracoccus seriniphilus</name>
    <dbReference type="NCBI Taxonomy" id="184748"/>
    <lineage>
        <taxon>Bacteria</taxon>
        <taxon>Pseudomonadati</taxon>
        <taxon>Pseudomonadota</taxon>
        <taxon>Alphaproteobacteria</taxon>
        <taxon>Rhodobacterales</taxon>
        <taxon>Paracoccaceae</taxon>
        <taxon>Paracoccus</taxon>
    </lineage>
</organism>
<dbReference type="CDD" id="cd03801">
    <property type="entry name" value="GT4_PimA-like"/>
    <property type="match status" value="1"/>
</dbReference>
<evidence type="ECO:0000313" key="2">
    <source>
        <dbReference type="Proteomes" id="UP000198307"/>
    </source>
</evidence>
<name>A0A239Q020_9RHOB</name>
<dbReference type="EMBL" id="FZQB01000014">
    <property type="protein sequence ID" value="SNT75949.1"/>
    <property type="molecule type" value="Genomic_DNA"/>
</dbReference>
<gene>
    <name evidence="1" type="ORF">SAMN05444959_11413</name>
</gene>
<keyword evidence="1" id="KW-0808">Transferase</keyword>
<reference evidence="1 2" key="1">
    <citation type="submission" date="2017-07" db="EMBL/GenBank/DDBJ databases">
        <authorList>
            <person name="Sun Z.S."/>
            <person name="Albrecht U."/>
            <person name="Echele G."/>
            <person name="Lee C.C."/>
        </authorList>
    </citation>
    <scope>NUCLEOTIDE SEQUENCE [LARGE SCALE GENOMIC DNA]</scope>
    <source>
        <strain evidence="1 2">DSM 14827</strain>
    </source>
</reference>
<dbReference type="PANTHER" id="PTHR12526">
    <property type="entry name" value="GLYCOSYLTRANSFERASE"/>
    <property type="match status" value="1"/>
</dbReference>
<dbReference type="AlphaFoldDB" id="A0A239Q020"/>
<dbReference type="RefSeq" id="WP_089345311.1">
    <property type="nucleotide sequence ID" value="NZ_CP067129.1"/>
</dbReference>
<dbReference type="Pfam" id="PF13692">
    <property type="entry name" value="Glyco_trans_1_4"/>
    <property type="match status" value="1"/>
</dbReference>
<dbReference type="Gene3D" id="3.40.50.2000">
    <property type="entry name" value="Glycogen Phosphorylase B"/>
    <property type="match status" value="2"/>
</dbReference>